<keyword evidence="1" id="KW-0812">Transmembrane</keyword>
<dbReference type="GO" id="GO:0042284">
    <property type="term" value="F:sphingolipid delta-4 desaturase activity"/>
    <property type="evidence" value="ECO:0007669"/>
    <property type="project" value="TreeGrafter"/>
</dbReference>
<feature type="transmembrane region" description="Helical" evidence="1">
    <location>
        <begin position="50"/>
        <end position="71"/>
    </location>
</feature>
<protein>
    <recommendedName>
        <fullName evidence="2">Fatty acid desaturase domain-containing protein</fullName>
    </recommendedName>
</protein>
<proteinExistence type="predicted"/>
<feature type="transmembrane region" description="Helical" evidence="1">
    <location>
        <begin position="24"/>
        <end position="44"/>
    </location>
</feature>
<dbReference type="InterPro" id="IPR005804">
    <property type="entry name" value="FA_desaturase_dom"/>
</dbReference>
<evidence type="ECO:0000313" key="3">
    <source>
        <dbReference type="EMBL" id="SUZ61771.1"/>
    </source>
</evidence>
<keyword evidence="1" id="KW-1133">Transmembrane helix</keyword>
<dbReference type="AlphaFoldDB" id="A0A381P4D3"/>
<keyword evidence="1" id="KW-0472">Membrane</keyword>
<gene>
    <name evidence="3" type="ORF">METZ01_LOCUS14625</name>
</gene>
<feature type="domain" description="Fatty acid desaturase" evidence="2">
    <location>
        <begin position="49"/>
        <end position="281"/>
    </location>
</feature>
<sequence>MYSVNPSELVTAEQLRKIKEKKDWINIFSILSNWVQILVAISLFSYFPSFLTFILAIIIIGCRQFALAVLAHEGAHNLLFKNPKINDFITQWFCSFPLFQDNRQYRPYHLKHHRFTETSKDPDKVLSAPFPIKKISFFRKVVRDLLGITGLKRYRGSLISIFSSRSDENQTRREKIWKKISGFTITNLIILAVISTLFHWSLFFLLWWLPSFTYYSLIIRIRNIAEHAVTPGLSDLDNTRTTKASGLIKFFMVPHNVNYHLEHHLFTNCPWYNLPMVHDMLVKNGYLDKMCVEGSYLAVLNKATSG</sequence>
<feature type="transmembrane region" description="Helical" evidence="1">
    <location>
        <begin position="182"/>
        <end position="209"/>
    </location>
</feature>
<dbReference type="GO" id="GO:0046513">
    <property type="term" value="P:ceramide biosynthetic process"/>
    <property type="evidence" value="ECO:0007669"/>
    <property type="project" value="TreeGrafter"/>
</dbReference>
<accession>A0A381P4D3</accession>
<dbReference type="EMBL" id="UINC01000825">
    <property type="protein sequence ID" value="SUZ61771.1"/>
    <property type="molecule type" value="Genomic_DNA"/>
</dbReference>
<dbReference type="GO" id="GO:0016020">
    <property type="term" value="C:membrane"/>
    <property type="evidence" value="ECO:0007669"/>
    <property type="project" value="GOC"/>
</dbReference>
<reference evidence="3" key="1">
    <citation type="submission" date="2018-05" db="EMBL/GenBank/DDBJ databases">
        <authorList>
            <person name="Lanie J.A."/>
            <person name="Ng W.-L."/>
            <person name="Kazmierczak K.M."/>
            <person name="Andrzejewski T.M."/>
            <person name="Davidsen T.M."/>
            <person name="Wayne K.J."/>
            <person name="Tettelin H."/>
            <person name="Glass J.I."/>
            <person name="Rusch D."/>
            <person name="Podicherti R."/>
            <person name="Tsui H.-C.T."/>
            <person name="Winkler M.E."/>
        </authorList>
    </citation>
    <scope>NUCLEOTIDE SEQUENCE</scope>
</reference>
<evidence type="ECO:0000256" key="1">
    <source>
        <dbReference type="SAM" id="Phobius"/>
    </source>
</evidence>
<name>A0A381P4D3_9ZZZZ</name>
<dbReference type="PANTHER" id="PTHR12879:SF8">
    <property type="entry name" value="SPHINGOLIPID DELTA(4)-DESATURASE DES1"/>
    <property type="match status" value="1"/>
</dbReference>
<dbReference type="PANTHER" id="PTHR12879">
    <property type="entry name" value="SPHINGOLIPID DELTA 4 DESATURASE/C-4 HYDROXYLASE PROTEIN DES2"/>
    <property type="match status" value="1"/>
</dbReference>
<organism evidence="3">
    <name type="scientific">marine metagenome</name>
    <dbReference type="NCBI Taxonomy" id="408172"/>
    <lineage>
        <taxon>unclassified sequences</taxon>
        <taxon>metagenomes</taxon>
        <taxon>ecological metagenomes</taxon>
    </lineage>
</organism>
<dbReference type="Pfam" id="PF00487">
    <property type="entry name" value="FA_desaturase"/>
    <property type="match status" value="1"/>
</dbReference>
<evidence type="ECO:0000259" key="2">
    <source>
        <dbReference type="Pfam" id="PF00487"/>
    </source>
</evidence>
<dbReference type="CDD" id="cd03510">
    <property type="entry name" value="Rhizobitoxine-FADS-like"/>
    <property type="match status" value="1"/>
</dbReference>